<keyword evidence="11" id="KW-0560">Oxidoreductase</keyword>
<keyword evidence="19" id="KW-1185">Reference proteome</keyword>
<evidence type="ECO:0000313" key="19">
    <source>
        <dbReference type="Proteomes" id="UP000324832"/>
    </source>
</evidence>
<evidence type="ECO:0000256" key="5">
    <source>
        <dbReference type="ARBA" id="ARBA00010617"/>
    </source>
</evidence>
<dbReference type="SUPFAM" id="SSF48264">
    <property type="entry name" value="Cytochrome P450"/>
    <property type="match status" value="3"/>
</dbReference>
<dbReference type="GO" id="GO:0016712">
    <property type="term" value="F:oxidoreductase activity, acting on paired donors, with incorporation or reduction of molecular oxygen, reduced flavin or flavoprotein as one donor, and incorporation of one atom of oxygen"/>
    <property type="evidence" value="ECO:0007669"/>
    <property type="project" value="UniProtKB-EC"/>
</dbReference>
<keyword evidence="14 17" id="KW-0472">Membrane</keyword>
<evidence type="ECO:0000256" key="10">
    <source>
        <dbReference type="ARBA" id="ARBA00022848"/>
    </source>
</evidence>
<keyword evidence="17" id="KW-0812">Transmembrane</keyword>
<comment type="similarity">
    <text evidence="5">Belongs to the cytochrome P450 family.</text>
</comment>
<dbReference type="CDD" id="cd11056">
    <property type="entry name" value="CYP6-like"/>
    <property type="match status" value="3"/>
</dbReference>
<evidence type="ECO:0000256" key="17">
    <source>
        <dbReference type="SAM" id="Phobius"/>
    </source>
</evidence>
<feature type="binding site" description="axial binding residue" evidence="16">
    <location>
        <position position="441"/>
    </location>
    <ligand>
        <name>heme</name>
        <dbReference type="ChEBI" id="CHEBI:30413"/>
    </ligand>
    <ligandPart>
        <name>Fe</name>
        <dbReference type="ChEBI" id="CHEBI:18248"/>
    </ligandPart>
</feature>
<evidence type="ECO:0000256" key="11">
    <source>
        <dbReference type="ARBA" id="ARBA00023002"/>
    </source>
</evidence>
<dbReference type="InterPro" id="IPR050476">
    <property type="entry name" value="Insect_CytP450_Detox"/>
</dbReference>
<comment type="cofactor">
    <cofactor evidence="1 16">
        <name>heme</name>
        <dbReference type="ChEBI" id="CHEBI:30413"/>
    </cofactor>
</comment>
<dbReference type="GO" id="GO:0005789">
    <property type="term" value="C:endoplasmic reticulum membrane"/>
    <property type="evidence" value="ECO:0007669"/>
    <property type="project" value="UniProtKB-SubCell"/>
</dbReference>
<dbReference type="InterPro" id="IPR001128">
    <property type="entry name" value="Cyt_P450"/>
</dbReference>
<proteinExistence type="inferred from homology"/>
<dbReference type="GO" id="GO:0020037">
    <property type="term" value="F:heme binding"/>
    <property type="evidence" value="ECO:0007669"/>
    <property type="project" value="InterPro"/>
</dbReference>
<gene>
    <name evidence="18" type="ORF">LSINAPIS_LOCUS1808</name>
</gene>
<keyword evidence="10" id="KW-0492">Microsome</keyword>
<evidence type="ECO:0000256" key="7">
    <source>
        <dbReference type="ARBA" id="ARBA00022617"/>
    </source>
</evidence>
<evidence type="ECO:0000256" key="2">
    <source>
        <dbReference type="ARBA" id="ARBA00003690"/>
    </source>
</evidence>
<dbReference type="PANTHER" id="PTHR24292:SF84">
    <property type="entry name" value="CYTOCHROME P450 28A5-RELATED"/>
    <property type="match status" value="1"/>
</dbReference>
<sequence length="1423" mass="163704">MTMNKPTMIHYHLQQKILAVLYYKSLNYWKKRNIVVANGVLSNFLFEKRSLSEIYKDLCEKYSSEIYIGIFLGTRPAVIIKDSRDIQTVMGEFESFHSRGIVTSKNDILADNLLFMDNYCRWKLLRQKLSPVFTSMKLRNMFYIFDRCASDFVDYVGNNNEDFKKNPRKGLYSYTAGSITSSIFGLNDNIKTMESPFMDMANDAVTPNLLTNLQFIIASLFPNIFHKLNLTTFGKEHADFFIGFIKNVFTARKAESGNRHDFIETCLRLKNEGIMRDLSTGYEIEPTDEVLAAQAFFFFIAGIETTATAMQFTFLELAQNPDILIKVHNEIDKVFENCGDKLTHDDVETLNYLDKVISEVLRMHPPIGLLQRLCTKDTILPAGNLTIKKDEIVVVPVFALHKNPKYFPNPELFDPERFDRDNVGNIENCCYIPFGIGNRICIGTRFARLQMKCGLARILRKYTLKYKTFKPHYEPSPFALRDPKAEFELIPRNFKKSIKMLLFLILSVCILLLAVLYYKSLNYWKKRNIVEANGVLSNFLFEKRALAEIYKDLCEKYSSEIYIGIFLGTRPAVIIKDSRDIQTVMGEFESFHSRGIVTSKNDILADNLLFMDNYRRWKLLRQKLSPVFTSMKLRNMFYIFDRCASDFVDYVGHNNEDFKKNPRKGLISYTAGSITSSIFGLNDNIKTMESPFMDMANDVVTPNLLTNLQFIIASLFPNIFRKLNLTTFGGDHADFFIGFIKNVFTARKAESGNRHDFIETCLRLKNEGIMRDLSTGYEIEPTDEILAAQAFFFFVAGIDTTATAMHFTFLELAQNPDILIKVHNEIDKVFENCGDKLTHDDIETLNYLDKVISEVLRMYPPIGLLQRLCTKDTILPAGNLTIKKDEIVVVPIFALHKNPKYFPNPDLFDPERTRFARLQMKCGLARILRKYTLKYKTFKPHYEPSPFALRDPKAEFELIPRNRKIVQENRVLTNFLSGNRALGEVFRDLCDKNSSEIYIGIFFGTNPAVIIKDPRDVQMVLGKIESFHSRGFAISDNDVLGDNLVFINDYRKWKILRQKLSPVFSSIKLNKMFYIFDRCARDLMDCVGNSEDLMNNPRKLLYFYSTCSITSSIFGLSDKSKTMESTIIDMAKKAVAPNLLNNMKFVLGCIFPDIFKMLSLTILGDHTDFFIGFIQNIFKLRTSESGNRNDFIDTCLFLKKQGIMRDISTGYEIEPTDEVLAAQAFFFVVAGIESSSTAMHFTFLELAQNQNILSKVHHEIDKVFGDCDGKITHRDIEKLKYLDKVISEVLRKHPPIGFTQRICNTDTVLPAGNLRIKKGDAVIVPILAIQNNPNWFPNPDLFDPERFDLANIGKIENCCYIPFGMGNRICLGARFARLQIKCGLARILRKYTLKYEKFEPHYEPSPFALRDSNAKFQLLPRTL</sequence>
<evidence type="ECO:0000256" key="3">
    <source>
        <dbReference type="ARBA" id="ARBA00004174"/>
    </source>
</evidence>
<feature type="transmembrane region" description="Helical" evidence="17">
    <location>
        <begin position="500"/>
        <end position="518"/>
    </location>
</feature>
<keyword evidence="9" id="KW-0256">Endoplasmic reticulum</keyword>
<dbReference type="FunFam" id="1.10.630.10:FF:000182">
    <property type="entry name" value="Cytochrome P450 3A4"/>
    <property type="match status" value="1"/>
</dbReference>
<dbReference type="InterPro" id="IPR017972">
    <property type="entry name" value="Cyt_P450_CS"/>
</dbReference>
<dbReference type="EC" id="1.14.14.1" evidence="6"/>
<comment type="subcellular location">
    <subcellularLocation>
        <location evidence="4">Endoplasmic reticulum membrane</location>
        <topology evidence="4">Peripheral membrane protein</topology>
    </subcellularLocation>
    <subcellularLocation>
        <location evidence="3">Microsome membrane</location>
        <topology evidence="3">Peripheral membrane protein</topology>
    </subcellularLocation>
</comment>
<dbReference type="GO" id="GO:0005506">
    <property type="term" value="F:iron ion binding"/>
    <property type="evidence" value="ECO:0007669"/>
    <property type="project" value="InterPro"/>
</dbReference>
<evidence type="ECO:0000256" key="6">
    <source>
        <dbReference type="ARBA" id="ARBA00012109"/>
    </source>
</evidence>
<keyword evidence="8 16" id="KW-0479">Metal-binding</keyword>
<dbReference type="PRINTS" id="PR00463">
    <property type="entry name" value="EP450I"/>
</dbReference>
<keyword evidence="13" id="KW-0503">Monooxygenase</keyword>
<dbReference type="InterPro" id="IPR036396">
    <property type="entry name" value="Cyt_P450_sf"/>
</dbReference>
<organism evidence="18 19">
    <name type="scientific">Leptidea sinapis</name>
    <dbReference type="NCBI Taxonomy" id="189913"/>
    <lineage>
        <taxon>Eukaryota</taxon>
        <taxon>Metazoa</taxon>
        <taxon>Ecdysozoa</taxon>
        <taxon>Arthropoda</taxon>
        <taxon>Hexapoda</taxon>
        <taxon>Insecta</taxon>
        <taxon>Pterygota</taxon>
        <taxon>Neoptera</taxon>
        <taxon>Endopterygota</taxon>
        <taxon>Lepidoptera</taxon>
        <taxon>Glossata</taxon>
        <taxon>Ditrysia</taxon>
        <taxon>Papilionoidea</taxon>
        <taxon>Pieridae</taxon>
        <taxon>Dismorphiinae</taxon>
        <taxon>Leptidea</taxon>
    </lineage>
</organism>
<evidence type="ECO:0000256" key="1">
    <source>
        <dbReference type="ARBA" id="ARBA00001971"/>
    </source>
</evidence>
<name>A0A5E4PQY9_9NEOP</name>
<dbReference type="PROSITE" id="PS00086">
    <property type="entry name" value="CYTOCHROME_P450"/>
    <property type="match status" value="2"/>
</dbReference>
<dbReference type="Proteomes" id="UP000324832">
    <property type="component" value="Unassembled WGS sequence"/>
</dbReference>
<evidence type="ECO:0000256" key="13">
    <source>
        <dbReference type="ARBA" id="ARBA00023033"/>
    </source>
</evidence>
<protein>
    <recommendedName>
        <fullName evidence="6">unspecific monooxygenase</fullName>
        <ecNumber evidence="6">1.14.14.1</ecNumber>
    </recommendedName>
</protein>
<keyword evidence="7 16" id="KW-0349">Heme</keyword>
<evidence type="ECO:0000313" key="18">
    <source>
        <dbReference type="EMBL" id="VVC88448.1"/>
    </source>
</evidence>
<keyword evidence="17" id="KW-1133">Transmembrane helix</keyword>
<evidence type="ECO:0000256" key="16">
    <source>
        <dbReference type="PIRSR" id="PIRSR602401-1"/>
    </source>
</evidence>
<evidence type="ECO:0000256" key="8">
    <source>
        <dbReference type="ARBA" id="ARBA00022723"/>
    </source>
</evidence>
<evidence type="ECO:0000256" key="9">
    <source>
        <dbReference type="ARBA" id="ARBA00022824"/>
    </source>
</evidence>
<dbReference type="Pfam" id="PF00067">
    <property type="entry name" value="p450"/>
    <property type="match status" value="3"/>
</dbReference>
<evidence type="ECO:0000256" key="4">
    <source>
        <dbReference type="ARBA" id="ARBA00004406"/>
    </source>
</evidence>
<evidence type="ECO:0000256" key="15">
    <source>
        <dbReference type="ARBA" id="ARBA00047827"/>
    </source>
</evidence>
<reference evidence="18 19" key="1">
    <citation type="submission" date="2017-07" db="EMBL/GenBank/DDBJ databases">
        <authorList>
            <person name="Talla V."/>
            <person name="Backstrom N."/>
        </authorList>
    </citation>
    <scope>NUCLEOTIDE SEQUENCE [LARGE SCALE GENOMIC DNA]</scope>
</reference>
<comment type="function">
    <text evidence="2">May be involved in the metabolism of insect hormones and in the breakdown of synthetic insecticides.</text>
</comment>
<accession>A0A5E4PQY9</accession>
<comment type="catalytic activity">
    <reaction evidence="15">
        <text>an organic molecule + reduced [NADPH--hemoprotein reductase] + O2 = an alcohol + oxidized [NADPH--hemoprotein reductase] + H2O + H(+)</text>
        <dbReference type="Rhea" id="RHEA:17149"/>
        <dbReference type="Rhea" id="RHEA-COMP:11964"/>
        <dbReference type="Rhea" id="RHEA-COMP:11965"/>
        <dbReference type="ChEBI" id="CHEBI:15377"/>
        <dbReference type="ChEBI" id="CHEBI:15378"/>
        <dbReference type="ChEBI" id="CHEBI:15379"/>
        <dbReference type="ChEBI" id="CHEBI:30879"/>
        <dbReference type="ChEBI" id="CHEBI:57618"/>
        <dbReference type="ChEBI" id="CHEBI:58210"/>
        <dbReference type="ChEBI" id="CHEBI:142491"/>
        <dbReference type="EC" id="1.14.14.1"/>
    </reaction>
</comment>
<evidence type="ECO:0000256" key="14">
    <source>
        <dbReference type="ARBA" id="ARBA00023136"/>
    </source>
</evidence>
<dbReference type="EMBL" id="FZQP02000326">
    <property type="protein sequence ID" value="VVC88448.1"/>
    <property type="molecule type" value="Genomic_DNA"/>
</dbReference>
<evidence type="ECO:0000256" key="12">
    <source>
        <dbReference type="ARBA" id="ARBA00023004"/>
    </source>
</evidence>
<dbReference type="PRINTS" id="PR00385">
    <property type="entry name" value="P450"/>
</dbReference>
<dbReference type="PANTHER" id="PTHR24292">
    <property type="entry name" value="CYTOCHROME P450"/>
    <property type="match status" value="1"/>
</dbReference>
<keyword evidence="12 16" id="KW-0408">Iron</keyword>
<dbReference type="Gene3D" id="1.10.630.10">
    <property type="entry name" value="Cytochrome P450"/>
    <property type="match status" value="3"/>
</dbReference>
<dbReference type="InterPro" id="IPR002401">
    <property type="entry name" value="Cyt_P450_E_grp-I"/>
</dbReference>